<proteinExistence type="predicted"/>
<evidence type="ECO:0000313" key="3">
    <source>
        <dbReference type="Proteomes" id="UP000070700"/>
    </source>
</evidence>
<feature type="region of interest" description="Disordered" evidence="1">
    <location>
        <begin position="169"/>
        <end position="202"/>
    </location>
</feature>
<feature type="compositionally biased region" description="Low complexity" evidence="1">
    <location>
        <begin position="119"/>
        <end position="143"/>
    </location>
</feature>
<dbReference type="EMBL" id="KQ947407">
    <property type="protein sequence ID" value="KUJ22184.1"/>
    <property type="molecule type" value="Genomic_DNA"/>
</dbReference>
<feature type="region of interest" description="Disordered" evidence="1">
    <location>
        <begin position="46"/>
        <end position="94"/>
    </location>
</feature>
<dbReference type="OrthoDB" id="10567880at2759"/>
<dbReference type="InParanoid" id="A0A194XQ53"/>
<protein>
    <submittedName>
        <fullName evidence="2">Uncharacterized protein</fullName>
    </submittedName>
</protein>
<gene>
    <name evidence="2" type="ORF">LY89DRAFT_395578</name>
</gene>
<keyword evidence="3" id="KW-1185">Reference proteome</keyword>
<sequence length="202" mass="22087">MAQCPNCNGPDYLCTCKRDGLVSSSSGGSSNNAGYNNSSYDRNSSYGNGYGGNSGNGRSTPTGNSYSNSSSRATNYSDTFDRDRSQTSSSASSYNVDRCGRCQRARHQCTCLRNQPYVPNRTSTSRPNRSSPAYTSSNSGSSSGMCYRCRRSKSSCTCISGTLYNPGGYSNERTAYRNEPAFDDPPSYSDRDWYDRPSGYRR</sequence>
<accession>A0A194XQ53</accession>
<dbReference type="AlphaFoldDB" id="A0A194XQ53"/>
<organism evidence="2 3">
    <name type="scientific">Mollisia scopiformis</name>
    <name type="common">Conifer needle endophyte fungus</name>
    <name type="synonym">Phialocephala scopiformis</name>
    <dbReference type="NCBI Taxonomy" id="149040"/>
    <lineage>
        <taxon>Eukaryota</taxon>
        <taxon>Fungi</taxon>
        <taxon>Dikarya</taxon>
        <taxon>Ascomycota</taxon>
        <taxon>Pezizomycotina</taxon>
        <taxon>Leotiomycetes</taxon>
        <taxon>Helotiales</taxon>
        <taxon>Mollisiaceae</taxon>
        <taxon>Mollisia</taxon>
    </lineage>
</organism>
<name>A0A194XQ53_MOLSC</name>
<feature type="region of interest" description="Disordered" evidence="1">
    <location>
        <begin position="116"/>
        <end position="144"/>
    </location>
</feature>
<reference evidence="2 3" key="1">
    <citation type="submission" date="2015-10" db="EMBL/GenBank/DDBJ databases">
        <title>Full genome of DAOMC 229536 Phialocephala scopiformis, a fungal endophyte of spruce producing the potent anti-insectan compound rugulosin.</title>
        <authorList>
            <consortium name="DOE Joint Genome Institute"/>
            <person name="Walker A.K."/>
            <person name="Frasz S.L."/>
            <person name="Seifert K.A."/>
            <person name="Miller J.D."/>
            <person name="Mondo S.J."/>
            <person name="Labutti K."/>
            <person name="Lipzen A."/>
            <person name="Dockter R."/>
            <person name="Kennedy M."/>
            <person name="Grigoriev I.V."/>
            <person name="Spatafora J.W."/>
        </authorList>
    </citation>
    <scope>NUCLEOTIDE SEQUENCE [LARGE SCALE GENOMIC DNA]</scope>
    <source>
        <strain evidence="2 3">CBS 120377</strain>
    </source>
</reference>
<dbReference type="RefSeq" id="XP_018076539.1">
    <property type="nucleotide sequence ID" value="XM_018207229.1"/>
</dbReference>
<evidence type="ECO:0000313" key="2">
    <source>
        <dbReference type="EMBL" id="KUJ22184.1"/>
    </source>
</evidence>
<dbReference type="KEGG" id="psco:LY89DRAFT_395578"/>
<evidence type="ECO:0000256" key="1">
    <source>
        <dbReference type="SAM" id="MobiDB-lite"/>
    </source>
</evidence>
<dbReference type="Proteomes" id="UP000070700">
    <property type="component" value="Unassembled WGS sequence"/>
</dbReference>
<feature type="compositionally biased region" description="Polar residues" evidence="1">
    <location>
        <begin position="60"/>
        <end position="78"/>
    </location>
</feature>
<dbReference type="GeneID" id="28816955"/>